<dbReference type="WBParaSite" id="EgrG_000334900">
    <property type="protein sequence ID" value="EgrG_000334900"/>
    <property type="gene ID" value="EgrG_000334900"/>
</dbReference>
<sequence length="100" mass="10463">MVSRSLLGLLVTRSGVSTLRSGNTNRTVADWSRGGGTDGTVPVTLTTFSGVVLWTKIGALWMEGGGALAAHDSIRFDGELTADTTTADPRHLSVQDNSSE</sequence>
<evidence type="ECO:0000313" key="1">
    <source>
        <dbReference type="EMBL" id="CDS23632.1"/>
    </source>
</evidence>
<reference evidence="3" key="3">
    <citation type="submission" date="2020-10" db="UniProtKB">
        <authorList>
            <consortium name="WormBaseParasite"/>
        </authorList>
    </citation>
    <scope>IDENTIFICATION</scope>
</reference>
<accession>A0A068WYP5</accession>
<reference evidence="1 2" key="1">
    <citation type="journal article" date="2013" name="Nature">
        <title>The genomes of four tapeworm species reveal adaptations to parasitism.</title>
        <authorList>
            <person name="Tsai I.J."/>
            <person name="Zarowiecki M."/>
            <person name="Holroyd N."/>
            <person name="Garciarrubio A."/>
            <person name="Sanchez-Flores A."/>
            <person name="Brooks K.L."/>
            <person name="Tracey A."/>
            <person name="Bobes R.J."/>
            <person name="Fragoso G."/>
            <person name="Sciutto E."/>
            <person name="Aslett M."/>
            <person name="Beasley H."/>
            <person name="Bennett H.M."/>
            <person name="Cai J."/>
            <person name="Camicia F."/>
            <person name="Clark R."/>
            <person name="Cucher M."/>
            <person name="De Silva N."/>
            <person name="Day T.A."/>
            <person name="Deplazes P."/>
            <person name="Estrada K."/>
            <person name="Fernandez C."/>
            <person name="Holland P.W."/>
            <person name="Hou J."/>
            <person name="Hu S."/>
            <person name="Huckvale T."/>
            <person name="Hung S.S."/>
            <person name="Kamenetzky L."/>
            <person name="Keane J.A."/>
            <person name="Kiss F."/>
            <person name="Koziol U."/>
            <person name="Lambert O."/>
            <person name="Liu K."/>
            <person name="Luo X."/>
            <person name="Luo Y."/>
            <person name="Macchiaroli N."/>
            <person name="Nichol S."/>
            <person name="Paps J."/>
            <person name="Parkinson J."/>
            <person name="Pouchkina-Stantcheva N."/>
            <person name="Riddiford N."/>
            <person name="Rosenzvit M."/>
            <person name="Salinas G."/>
            <person name="Wasmuth J.D."/>
            <person name="Zamanian M."/>
            <person name="Zheng Y."/>
            <person name="Cai X."/>
            <person name="Soberon X."/>
            <person name="Olson P.D."/>
            <person name="Laclette J.P."/>
            <person name="Brehm K."/>
            <person name="Berriman M."/>
            <person name="Garciarrubio A."/>
            <person name="Bobes R.J."/>
            <person name="Fragoso G."/>
            <person name="Sanchez-Flores A."/>
            <person name="Estrada K."/>
            <person name="Cevallos M.A."/>
            <person name="Morett E."/>
            <person name="Gonzalez V."/>
            <person name="Portillo T."/>
            <person name="Ochoa-Leyva A."/>
            <person name="Jose M.V."/>
            <person name="Sciutto E."/>
            <person name="Landa A."/>
            <person name="Jimenez L."/>
            <person name="Valdes V."/>
            <person name="Carrero J.C."/>
            <person name="Larralde C."/>
            <person name="Morales-Montor J."/>
            <person name="Limon-Lason J."/>
            <person name="Soberon X."/>
            <person name="Laclette J.P."/>
        </authorList>
    </citation>
    <scope>NUCLEOTIDE SEQUENCE [LARGE SCALE GENOMIC DNA]</scope>
</reference>
<protein>
    <submittedName>
        <fullName evidence="3">G8 domain-containing protein</fullName>
    </submittedName>
</protein>
<dbReference type="EMBL" id="LK028593">
    <property type="protein sequence ID" value="CDS23632.1"/>
    <property type="molecule type" value="Genomic_DNA"/>
</dbReference>
<proteinExistence type="predicted"/>
<evidence type="ECO:0000313" key="3">
    <source>
        <dbReference type="WBParaSite" id="EgrG_000334900"/>
    </source>
</evidence>
<evidence type="ECO:0000313" key="2">
    <source>
        <dbReference type="Proteomes" id="UP000492820"/>
    </source>
</evidence>
<name>A0A068WYP5_ECHGR</name>
<reference evidence="1" key="2">
    <citation type="submission" date="2014-06" db="EMBL/GenBank/DDBJ databases">
        <authorList>
            <person name="Aslett M."/>
        </authorList>
    </citation>
    <scope>NUCLEOTIDE SEQUENCE</scope>
</reference>
<gene>
    <name evidence="1" type="ORF">EgrG_000334900</name>
</gene>
<dbReference type="AlphaFoldDB" id="A0A068WYP5"/>
<organism evidence="1">
    <name type="scientific">Echinococcus granulosus</name>
    <name type="common">Hydatid tapeworm</name>
    <dbReference type="NCBI Taxonomy" id="6210"/>
    <lineage>
        <taxon>Eukaryota</taxon>
        <taxon>Metazoa</taxon>
        <taxon>Spiralia</taxon>
        <taxon>Lophotrochozoa</taxon>
        <taxon>Platyhelminthes</taxon>
        <taxon>Cestoda</taxon>
        <taxon>Eucestoda</taxon>
        <taxon>Cyclophyllidea</taxon>
        <taxon>Taeniidae</taxon>
        <taxon>Echinococcus</taxon>
        <taxon>Echinococcus granulosus group</taxon>
    </lineage>
</organism>
<dbReference type="Proteomes" id="UP000492820">
    <property type="component" value="Unassembled WGS sequence"/>
</dbReference>